<protein>
    <submittedName>
        <fullName evidence="2">Uncharacterized protein</fullName>
    </submittedName>
</protein>
<feature type="compositionally biased region" description="Polar residues" evidence="1">
    <location>
        <begin position="123"/>
        <end position="132"/>
    </location>
</feature>
<evidence type="ECO:0000313" key="2">
    <source>
        <dbReference type="EMBL" id="GMH12731.1"/>
    </source>
</evidence>
<comment type="caution">
    <text evidence="2">The sequence shown here is derived from an EMBL/GenBank/DDBJ whole genome shotgun (WGS) entry which is preliminary data.</text>
</comment>
<gene>
    <name evidence="2" type="ORF">Nepgr_014572</name>
</gene>
<dbReference type="PANTHER" id="PTHR33738">
    <property type="entry name" value="EMB|CAB82975.1"/>
    <property type="match status" value="1"/>
</dbReference>
<keyword evidence="3" id="KW-1185">Reference proteome</keyword>
<dbReference type="EMBL" id="BSYO01000012">
    <property type="protein sequence ID" value="GMH12731.1"/>
    <property type="molecule type" value="Genomic_DNA"/>
</dbReference>
<feature type="region of interest" description="Disordered" evidence="1">
    <location>
        <begin position="101"/>
        <end position="142"/>
    </location>
</feature>
<dbReference type="Proteomes" id="UP001279734">
    <property type="component" value="Unassembled WGS sequence"/>
</dbReference>
<sequence>MEAKKHGGSSSPFPSELFGIKEPSKTDVFASIFPPLKGAGSWQKQHLENQHWNTKQGFPDSLDKNRKTNKDESSIFQEERVEPCCLFSSLHYGGQEMYYQSPTTQTSGSYAGFDKDAREDDPSGNSSYSASRGNWWEGSLYY</sequence>
<reference evidence="2" key="1">
    <citation type="submission" date="2023-05" db="EMBL/GenBank/DDBJ databases">
        <title>Nepenthes gracilis genome sequencing.</title>
        <authorList>
            <person name="Fukushima K."/>
        </authorList>
    </citation>
    <scope>NUCLEOTIDE SEQUENCE</scope>
    <source>
        <strain evidence="2">SING2019-196</strain>
    </source>
</reference>
<dbReference type="PANTHER" id="PTHR33738:SF8">
    <property type="entry name" value="OS05G0454500 PROTEIN"/>
    <property type="match status" value="1"/>
</dbReference>
<feature type="compositionally biased region" description="Basic and acidic residues" evidence="1">
    <location>
        <begin position="61"/>
        <end position="76"/>
    </location>
</feature>
<organism evidence="2 3">
    <name type="scientific">Nepenthes gracilis</name>
    <name type="common">Slender pitcher plant</name>
    <dbReference type="NCBI Taxonomy" id="150966"/>
    <lineage>
        <taxon>Eukaryota</taxon>
        <taxon>Viridiplantae</taxon>
        <taxon>Streptophyta</taxon>
        <taxon>Embryophyta</taxon>
        <taxon>Tracheophyta</taxon>
        <taxon>Spermatophyta</taxon>
        <taxon>Magnoliopsida</taxon>
        <taxon>eudicotyledons</taxon>
        <taxon>Gunneridae</taxon>
        <taxon>Pentapetalae</taxon>
        <taxon>Caryophyllales</taxon>
        <taxon>Nepenthaceae</taxon>
        <taxon>Nepenthes</taxon>
    </lineage>
</organism>
<evidence type="ECO:0000256" key="1">
    <source>
        <dbReference type="SAM" id="MobiDB-lite"/>
    </source>
</evidence>
<accession>A0AAD3SM34</accession>
<evidence type="ECO:0000313" key="3">
    <source>
        <dbReference type="Proteomes" id="UP001279734"/>
    </source>
</evidence>
<dbReference type="AlphaFoldDB" id="A0AAD3SM34"/>
<feature type="region of interest" description="Disordered" evidence="1">
    <location>
        <begin position="43"/>
        <end position="76"/>
    </location>
</feature>
<proteinExistence type="predicted"/>
<name>A0AAD3SM34_NEPGR</name>